<organism evidence="4 5">
    <name type="scientific">Caenispirillum salinarum AK4</name>
    <dbReference type="NCBI Taxonomy" id="1238182"/>
    <lineage>
        <taxon>Bacteria</taxon>
        <taxon>Pseudomonadati</taxon>
        <taxon>Pseudomonadota</taxon>
        <taxon>Alphaproteobacteria</taxon>
        <taxon>Rhodospirillales</taxon>
        <taxon>Novispirillaceae</taxon>
        <taxon>Caenispirillum</taxon>
    </lineage>
</organism>
<gene>
    <name evidence="4" type="ORF">C882_4527</name>
</gene>
<keyword evidence="5" id="KW-1185">Reference proteome</keyword>
<dbReference type="InterPro" id="IPR036680">
    <property type="entry name" value="SPOR-like_sf"/>
</dbReference>
<dbReference type="PROSITE" id="PS51257">
    <property type="entry name" value="PROKAR_LIPOPROTEIN"/>
    <property type="match status" value="1"/>
</dbReference>
<dbReference type="InterPro" id="IPR007730">
    <property type="entry name" value="SPOR-like_dom"/>
</dbReference>
<dbReference type="PROSITE" id="PS51724">
    <property type="entry name" value="SPOR"/>
    <property type="match status" value="1"/>
</dbReference>
<accession>K9HJP5</accession>
<dbReference type="Gene3D" id="3.30.70.1070">
    <property type="entry name" value="Sporulation related repeat"/>
    <property type="match status" value="1"/>
</dbReference>
<feature type="compositionally biased region" description="Low complexity" evidence="1">
    <location>
        <begin position="390"/>
        <end position="399"/>
    </location>
</feature>
<dbReference type="Proteomes" id="UP000009881">
    <property type="component" value="Unassembled WGS sequence"/>
</dbReference>
<comment type="caution">
    <text evidence="4">The sequence shown here is derived from an EMBL/GenBank/DDBJ whole genome shotgun (WGS) entry which is preliminary data.</text>
</comment>
<dbReference type="STRING" id="1238182.C882_4527"/>
<dbReference type="AlphaFoldDB" id="K9HJP5"/>
<evidence type="ECO:0000259" key="3">
    <source>
        <dbReference type="PROSITE" id="PS51724"/>
    </source>
</evidence>
<dbReference type="InterPro" id="IPR011990">
    <property type="entry name" value="TPR-like_helical_dom_sf"/>
</dbReference>
<proteinExistence type="predicted"/>
<dbReference type="SUPFAM" id="SSF110997">
    <property type="entry name" value="Sporulation related repeat"/>
    <property type="match status" value="1"/>
</dbReference>
<keyword evidence="2" id="KW-0732">Signal</keyword>
<feature type="compositionally biased region" description="Low complexity" evidence="1">
    <location>
        <begin position="425"/>
        <end position="442"/>
    </location>
</feature>
<evidence type="ECO:0000313" key="5">
    <source>
        <dbReference type="Proteomes" id="UP000009881"/>
    </source>
</evidence>
<feature type="region of interest" description="Disordered" evidence="1">
    <location>
        <begin position="136"/>
        <end position="182"/>
    </location>
</feature>
<dbReference type="GO" id="GO:0042834">
    <property type="term" value="F:peptidoglycan binding"/>
    <property type="evidence" value="ECO:0007669"/>
    <property type="project" value="InterPro"/>
</dbReference>
<evidence type="ECO:0000313" key="4">
    <source>
        <dbReference type="EMBL" id="EKV30568.1"/>
    </source>
</evidence>
<evidence type="ECO:0000256" key="1">
    <source>
        <dbReference type="SAM" id="MobiDB-lite"/>
    </source>
</evidence>
<sequence>MTCLKRVLVHLAVVATLSACAEKDGVSPFDSLIGPRADYTDLAYAALARGDYPAAARRAAQALERDADNARALFAQGVALEYTDATDQARALYQRLAAMPAAEQAMIGGGWTGARQDDRSIAALARARLETLGVRPATPLMPVEPPAPAASTGSAGAPATAGLLTGPDAAGAPDLAPPASDLVERQAPPLSGIALLNAAERFRVLEKLLQQDLVSESEYARRRAANIGALLPYSTDARPAEGLGQAVPTAEQVMMRLEALRRTLAAGALTPEEHAAERRAILDAILPADPVTTAPPPAPPLSMADAAERADALQRLRDLGVISATEYARERKALESQARTVSRNGAGAADRETLINGNTPDRRAAAAPTPPPSRPARAADPAGRVLVPQGDAEALAARRAGPDARGRMMGQEPTVTLNPVSPGTDAATPPRAAATNDANGAPAPGGGVVLHLASYRDAEQAREGWTALRRRYPEVLSGLEAQLGRVDLGPGKGTYWRLNAGPVSSAQQAEVLCGRLEALGQYCKTAFPEG</sequence>
<dbReference type="EMBL" id="ANHY01000008">
    <property type="protein sequence ID" value="EKV30568.1"/>
    <property type="molecule type" value="Genomic_DNA"/>
</dbReference>
<feature type="domain" description="SPOR" evidence="3">
    <location>
        <begin position="442"/>
        <end position="530"/>
    </location>
</feature>
<dbReference type="OrthoDB" id="7338235at2"/>
<dbReference type="Gene3D" id="1.25.40.10">
    <property type="entry name" value="Tetratricopeptide repeat domain"/>
    <property type="match status" value="1"/>
</dbReference>
<dbReference type="RefSeq" id="WP_009540635.1">
    <property type="nucleotide sequence ID" value="NZ_ANHY01000008.1"/>
</dbReference>
<name>K9HJP5_9PROT</name>
<dbReference type="eggNOG" id="COG3115">
    <property type="taxonomic scope" value="Bacteria"/>
</dbReference>
<reference evidence="4 5" key="1">
    <citation type="journal article" date="2013" name="Genome Announc.">
        <title>Draft Genome Sequence of an Alphaproteobacterium, Caenispirillum salinarum AK4(T), Isolated from a Solar Saltern.</title>
        <authorList>
            <person name="Khatri I."/>
            <person name="Singh A."/>
            <person name="Korpole S."/>
            <person name="Pinnaka A.K."/>
            <person name="Subramanian S."/>
        </authorList>
    </citation>
    <scope>NUCLEOTIDE SEQUENCE [LARGE SCALE GENOMIC DNA]</scope>
    <source>
        <strain evidence="4 5">AK4</strain>
    </source>
</reference>
<protein>
    <recommendedName>
        <fullName evidence="3">SPOR domain-containing protein</fullName>
    </recommendedName>
</protein>
<feature type="compositionally biased region" description="Low complexity" evidence="1">
    <location>
        <begin position="149"/>
        <end position="179"/>
    </location>
</feature>
<feature type="region of interest" description="Disordered" evidence="1">
    <location>
        <begin position="333"/>
        <end position="442"/>
    </location>
</feature>
<evidence type="ECO:0000256" key="2">
    <source>
        <dbReference type="SAM" id="SignalP"/>
    </source>
</evidence>
<feature type="chain" id="PRO_5003931654" description="SPOR domain-containing protein" evidence="2">
    <location>
        <begin position="22"/>
        <end position="530"/>
    </location>
</feature>
<feature type="signal peptide" evidence="2">
    <location>
        <begin position="1"/>
        <end position="21"/>
    </location>
</feature>
<dbReference type="SUPFAM" id="SSF48452">
    <property type="entry name" value="TPR-like"/>
    <property type="match status" value="1"/>
</dbReference>